<sequence length="69" mass="7293">MDSYLCVWLTISIHAPRVGSDLTLADSTAAQSQISIHAPRVGSDRTVTGSMGFPALFQSTLPVWGATMA</sequence>
<protein>
    <submittedName>
        <fullName evidence="1">Uncharacterized protein</fullName>
    </submittedName>
</protein>
<dbReference type="AlphaFoldDB" id="A6NP89"/>
<comment type="caution">
    <text evidence="1">The sequence shown here is derived from an EMBL/GenBank/DDBJ whole genome shotgun (WGS) entry which is preliminary data.</text>
</comment>
<reference evidence="1 2" key="2">
    <citation type="submission" date="2007-06" db="EMBL/GenBank/DDBJ databases">
        <title>Draft genome sequence of Pseudoflavonifractor capillosus ATCC 29799.</title>
        <authorList>
            <person name="Sudarsanam P."/>
            <person name="Ley R."/>
            <person name="Guruge J."/>
            <person name="Turnbaugh P.J."/>
            <person name="Mahowald M."/>
            <person name="Liep D."/>
            <person name="Gordon J."/>
        </authorList>
    </citation>
    <scope>NUCLEOTIDE SEQUENCE [LARGE SCALE GENOMIC DNA]</scope>
    <source>
        <strain evidence="1 2">ATCC 29799</strain>
    </source>
</reference>
<dbReference type="EMBL" id="AAXG02000001">
    <property type="protein sequence ID" value="EDN01988.1"/>
    <property type="molecule type" value="Genomic_DNA"/>
</dbReference>
<name>A6NP89_9FIRM</name>
<evidence type="ECO:0000313" key="1">
    <source>
        <dbReference type="EMBL" id="EDN01988.1"/>
    </source>
</evidence>
<evidence type="ECO:0000313" key="2">
    <source>
        <dbReference type="Proteomes" id="UP000003639"/>
    </source>
</evidence>
<proteinExistence type="predicted"/>
<reference evidence="1 2" key="1">
    <citation type="submission" date="2007-04" db="EMBL/GenBank/DDBJ databases">
        <authorList>
            <person name="Fulton L."/>
            <person name="Clifton S."/>
            <person name="Fulton B."/>
            <person name="Xu J."/>
            <person name="Minx P."/>
            <person name="Pepin K.H."/>
            <person name="Johnson M."/>
            <person name="Thiruvilangam P."/>
            <person name="Bhonagiri V."/>
            <person name="Nash W.E."/>
            <person name="Mardis E.R."/>
            <person name="Wilson R.K."/>
        </authorList>
    </citation>
    <scope>NUCLEOTIDE SEQUENCE [LARGE SCALE GENOMIC DNA]</scope>
    <source>
        <strain evidence="1 2">ATCC 29799</strain>
    </source>
</reference>
<dbReference type="Proteomes" id="UP000003639">
    <property type="component" value="Unassembled WGS sequence"/>
</dbReference>
<accession>A6NP89</accession>
<organism evidence="1 2">
    <name type="scientific">Pseudoflavonifractor capillosus ATCC 29799</name>
    <dbReference type="NCBI Taxonomy" id="411467"/>
    <lineage>
        <taxon>Bacteria</taxon>
        <taxon>Bacillati</taxon>
        <taxon>Bacillota</taxon>
        <taxon>Clostridia</taxon>
        <taxon>Eubacteriales</taxon>
        <taxon>Oscillospiraceae</taxon>
        <taxon>Pseudoflavonifractor</taxon>
    </lineage>
</organism>
<keyword evidence="2" id="KW-1185">Reference proteome</keyword>
<gene>
    <name evidence="1" type="ORF">BACCAP_00021</name>
</gene>